<feature type="domain" description="Acyl-CoA oxidase/dehydrogenase middle" evidence="8">
    <location>
        <begin position="421"/>
        <end position="498"/>
    </location>
</feature>
<dbReference type="KEGG" id="psuu:Psuf_018840"/>
<dbReference type="Pfam" id="PF02771">
    <property type="entry name" value="Acyl-CoA_dh_N"/>
    <property type="match status" value="1"/>
</dbReference>
<sequence>MSGPSDEEVEKTLTRYWGRPARAASADLDVLWSAAAGHGWFDLGGSLETALRVVRGTGRFACPLPVLDAFVAADVLAARPDLTIAMAADAVRVVLAGPAPGPPLAEAGSTATHVLELPAAAGEAVLRPIEEATPAVGLAAPPWYRIVTGEPAETVPVSEETAARLTTLRRLGLAARALGAAERAHELALAHARTRRQFGKAVGGFGAVQQRLVDCHIELAGAAALVTEAGKRHGDACGPAAARLAVAQVLRVAPRVQSAAHRTLAAAGYFEEHDAPWLFRRLHADLAWLPALRPAGDDVADLPDPLLPPAAEAARAEFRRFLASVGPVPEAIEPRPDDPATVGALAAGGWLSMGWPVHAGGRDAGPDESVAVQYEILRRRLPVTAAVAVAATVGTAIARYGTPAQRDLMLPAIARGECQVAAAYSEPDAGSDLAALATTAERDGPDWLITGRKAWCSEAHRARYLWLAARTEPSGITLFLIPADLPGIAIRPYVALSSQVACDITLEAVRVPDSARVGPAGGGWEVLTDVLGGERAVLGAMAASAQAVLDDLVAALGPRASAENVRPTLTEFAARVQAARLLAVAANMPTGSSRRAGAARLTSAAKVAASEVIEDLSLAALGLLGPSAALPGPLESALRLAPGGIIAGGTNDVHRGLIARTLGLPPA</sequence>
<dbReference type="Proteomes" id="UP000503011">
    <property type="component" value="Chromosome"/>
</dbReference>
<evidence type="ECO:0000256" key="4">
    <source>
        <dbReference type="ARBA" id="ARBA00022827"/>
    </source>
</evidence>
<dbReference type="InterPro" id="IPR052161">
    <property type="entry name" value="Mycobact_Acyl-CoA_DH"/>
</dbReference>
<dbReference type="Pfam" id="PF00441">
    <property type="entry name" value="Acyl-CoA_dh_1"/>
    <property type="match status" value="2"/>
</dbReference>
<evidence type="ECO:0000259" key="8">
    <source>
        <dbReference type="Pfam" id="PF02770"/>
    </source>
</evidence>
<reference evidence="10 11" key="1">
    <citation type="submission" date="2020-03" db="EMBL/GenBank/DDBJ databases">
        <title>Whole genome shotgun sequence of Phytohabitans suffuscus NBRC 105367.</title>
        <authorList>
            <person name="Komaki H."/>
            <person name="Tamura T."/>
        </authorList>
    </citation>
    <scope>NUCLEOTIDE SEQUENCE [LARGE SCALE GENOMIC DNA]</scope>
    <source>
        <strain evidence="10 11">NBRC 105367</strain>
    </source>
</reference>
<proteinExistence type="inferred from homology"/>
<dbReference type="InterPro" id="IPR046373">
    <property type="entry name" value="Acyl-CoA_Oxase/DH_mid-dom_sf"/>
</dbReference>
<evidence type="ECO:0000256" key="1">
    <source>
        <dbReference type="ARBA" id="ARBA00001974"/>
    </source>
</evidence>
<evidence type="ECO:0000313" key="11">
    <source>
        <dbReference type="Proteomes" id="UP000503011"/>
    </source>
</evidence>
<protein>
    <submittedName>
        <fullName evidence="10">Acyl-CoA dehydrogenase</fullName>
    </submittedName>
</protein>
<dbReference type="Gene3D" id="2.40.110.10">
    <property type="entry name" value="Butyryl-CoA Dehydrogenase, subunit A, domain 2"/>
    <property type="match status" value="1"/>
</dbReference>
<dbReference type="InterPro" id="IPR037069">
    <property type="entry name" value="AcylCoA_DH/ox_N_sf"/>
</dbReference>
<dbReference type="AlphaFoldDB" id="A0A6F8YF49"/>
<dbReference type="Pfam" id="PF02770">
    <property type="entry name" value="Acyl-CoA_dh_M"/>
    <property type="match status" value="1"/>
</dbReference>
<keyword evidence="3 6" id="KW-0285">Flavoprotein</keyword>
<gene>
    <name evidence="10" type="primary">fadE34</name>
    <name evidence="10" type="ORF">Psuf_018840</name>
</gene>
<dbReference type="InterPro" id="IPR036250">
    <property type="entry name" value="AcylCo_DH-like_C"/>
</dbReference>
<evidence type="ECO:0000256" key="5">
    <source>
        <dbReference type="ARBA" id="ARBA00023002"/>
    </source>
</evidence>
<comment type="similarity">
    <text evidence="2 6">Belongs to the acyl-CoA dehydrogenase family.</text>
</comment>
<dbReference type="SUPFAM" id="SSF56645">
    <property type="entry name" value="Acyl-CoA dehydrogenase NM domain-like"/>
    <property type="match status" value="1"/>
</dbReference>
<dbReference type="PANTHER" id="PTHR43292:SF3">
    <property type="entry name" value="ACYL-COA DEHYDROGENASE FADE29"/>
    <property type="match status" value="1"/>
</dbReference>
<keyword evidence="5 6" id="KW-0560">Oxidoreductase</keyword>
<feature type="domain" description="Acyl-CoA dehydrogenase/oxidase N-terminal" evidence="9">
    <location>
        <begin position="311"/>
        <end position="417"/>
    </location>
</feature>
<keyword evidence="11" id="KW-1185">Reference proteome</keyword>
<dbReference type="InterPro" id="IPR009100">
    <property type="entry name" value="AcylCoA_DH/oxidase_NM_dom_sf"/>
</dbReference>
<evidence type="ECO:0000256" key="3">
    <source>
        <dbReference type="ARBA" id="ARBA00022630"/>
    </source>
</evidence>
<feature type="domain" description="Acyl-CoA dehydrogenase/oxidase C-terminal" evidence="7">
    <location>
        <begin position="167"/>
        <end position="283"/>
    </location>
</feature>
<name>A0A6F8YF49_9ACTN</name>
<evidence type="ECO:0000256" key="2">
    <source>
        <dbReference type="ARBA" id="ARBA00009347"/>
    </source>
</evidence>
<evidence type="ECO:0000313" key="10">
    <source>
        <dbReference type="EMBL" id="BCB84571.1"/>
    </source>
</evidence>
<organism evidence="10 11">
    <name type="scientific">Phytohabitans suffuscus</name>
    <dbReference type="NCBI Taxonomy" id="624315"/>
    <lineage>
        <taxon>Bacteria</taxon>
        <taxon>Bacillati</taxon>
        <taxon>Actinomycetota</taxon>
        <taxon>Actinomycetes</taxon>
        <taxon>Micromonosporales</taxon>
        <taxon>Micromonosporaceae</taxon>
    </lineage>
</organism>
<accession>A0A6F8YF49</accession>
<keyword evidence="4 6" id="KW-0274">FAD</keyword>
<dbReference type="InterPro" id="IPR013786">
    <property type="entry name" value="AcylCoA_DH/ox_N"/>
</dbReference>
<dbReference type="Gene3D" id="1.20.140.10">
    <property type="entry name" value="Butyryl-CoA Dehydrogenase, subunit A, domain 3"/>
    <property type="match status" value="2"/>
</dbReference>
<dbReference type="InterPro" id="IPR006091">
    <property type="entry name" value="Acyl-CoA_Oxase/DH_mid-dom"/>
</dbReference>
<evidence type="ECO:0000259" key="9">
    <source>
        <dbReference type="Pfam" id="PF02771"/>
    </source>
</evidence>
<dbReference type="Gene3D" id="1.10.540.10">
    <property type="entry name" value="Acyl-CoA dehydrogenase/oxidase, N-terminal domain"/>
    <property type="match status" value="1"/>
</dbReference>
<dbReference type="GO" id="GO:0016627">
    <property type="term" value="F:oxidoreductase activity, acting on the CH-CH group of donors"/>
    <property type="evidence" value="ECO:0007669"/>
    <property type="project" value="InterPro"/>
</dbReference>
<dbReference type="RefSeq" id="WP_173155797.1">
    <property type="nucleotide sequence ID" value="NZ_AP022871.1"/>
</dbReference>
<dbReference type="InterPro" id="IPR009075">
    <property type="entry name" value="AcylCo_DH/oxidase_C"/>
</dbReference>
<feature type="domain" description="Acyl-CoA dehydrogenase/oxidase C-terminal" evidence="7">
    <location>
        <begin position="521"/>
        <end position="662"/>
    </location>
</feature>
<evidence type="ECO:0000259" key="7">
    <source>
        <dbReference type="Pfam" id="PF00441"/>
    </source>
</evidence>
<dbReference type="EMBL" id="AP022871">
    <property type="protein sequence ID" value="BCB84571.1"/>
    <property type="molecule type" value="Genomic_DNA"/>
</dbReference>
<dbReference type="GO" id="GO:0005886">
    <property type="term" value="C:plasma membrane"/>
    <property type="evidence" value="ECO:0007669"/>
    <property type="project" value="TreeGrafter"/>
</dbReference>
<reference evidence="10 11" key="2">
    <citation type="submission" date="2020-03" db="EMBL/GenBank/DDBJ databases">
        <authorList>
            <person name="Ichikawa N."/>
            <person name="Kimura A."/>
            <person name="Kitahashi Y."/>
            <person name="Uohara A."/>
        </authorList>
    </citation>
    <scope>NUCLEOTIDE SEQUENCE [LARGE SCALE GENOMIC DNA]</scope>
    <source>
        <strain evidence="10 11">NBRC 105367</strain>
    </source>
</reference>
<dbReference type="SUPFAM" id="SSF47203">
    <property type="entry name" value="Acyl-CoA dehydrogenase C-terminal domain-like"/>
    <property type="match status" value="2"/>
</dbReference>
<dbReference type="GO" id="GO:0050660">
    <property type="term" value="F:flavin adenine dinucleotide binding"/>
    <property type="evidence" value="ECO:0007669"/>
    <property type="project" value="InterPro"/>
</dbReference>
<dbReference type="PANTHER" id="PTHR43292">
    <property type="entry name" value="ACYL-COA DEHYDROGENASE"/>
    <property type="match status" value="1"/>
</dbReference>
<evidence type="ECO:0000256" key="6">
    <source>
        <dbReference type="RuleBase" id="RU362125"/>
    </source>
</evidence>
<comment type="cofactor">
    <cofactor evidence="1 6">
        <name>FAD</name>
        <dbReference type="ChEBI" id="CHEBI:57692"/>
    </cofactor>
</comment>